<dbReference type="GO" id="GO:0007165">
    <property type="term" value="P:signal transduction"/>
    <property type="evidence" value="ECO:0007669"/>
    <property type="project" value="TreeGrafter"/>
</dbReference>
<organism evidence="7 8">
    <name type="scientific">Patulibacter medicamentivorans</name>
    <dbReference type="NCBI Taxonomy" id="1097667"/>
    <lineage>
        <taxon>Bacteria</taxon>
        <taxon>Bacillati</taxon>
        <taxon>Actinomycetota</taxon>
        <taxon>Thermoleophilia</taxon>
        <taxon>Solirubrobacterales</taxon>
        <taxon>Patulibacteraceae</taxon>
        <taxon>Patulibacter</taxon>
    </lineage>
</organism>
<dbReference type="Pfam" id="PF00459">
    <property type="entry name" value="Inositol_P"/>
    <property type="match status" value="1"/>
</dbReference>
<reference evidence="7 8" key="1">
    <citation type="journal article" date="2013" name="Biodegradation">
        <title>Quantitative proteomic analysis of ibuprofen-degrading Patulibacter sp. strain I11.</title>
        <authorList>
            <person name="Almeida B."/>
            <person name="Kjeldal H."/>
            <person name="Lolas I."/>
            <person name="Knudsen A.D."/>
            <person name="Carvalho G."/>
            <person name="Nielsen K.L."/>
            <person name="Barreto Crespo M.T."/>
            <person name="Stensballe A."/>
            <person name="Nielsen J.L."/>
        </authorList>
    </citation>
    <scope>NUCLEOTIDE SEQUENCE [LARGE SCALE GENOMIC DNA]</scope>
    <source>
        <strain evidence="7 8">I11</strain>
    </source>
</reference>
<dbReference type="PANTHER" id="PTHR20854:SF4">
    <property type="entry name" value="INOSITOL-1-MONOPHOSPHATASE-RELATED"/>
    <property type="match status" value="1"/>
</dbReference>
<evidence type="ECO:0000256" key="3">
    <source>
        <dbReference type="ARBA" id="ARBA00022723"/>
    </source>
</evidence>
<comment type="caution">
    <text evidence="7">The sequence shown here is derived from an EMBL/GenBank/DDBJ whole genome shotgun (WGS) entry which is preliminary data.</text>
</comment>
<dbReference type="Gene3D" id="3.30.540.10">
    <property type="entry name" value="Fructose-1,6-Bisphosphatase, subunit A, domain 1"/>
    <property type="match status" value="1"/>
</dbReference>
<accession>H0E8X0</accession>
<dbReference type="GO" id="GO:0046854">
    <property type="term" value="P:phosphatidylinositol phosphate biosynthetic process"/>
    <property type="evidence" value="ECO:0007669"/>
    <property type="project" value="InterPro"/>
</dbReference>
<dbReference type="GO" id="GO:0046872">
    <property type="term" value="F:metal ion binding"/>
    <property type="evidence" value="ECO:0007669"/>
    <property type="project" value="UniProtKB-KW"/>
</dbReference>
<keyword evidence="5 6" id="KW-0460">Magnesium</keyword>
<gene>
    <name evidence="7" type="ORF">PAI11_32840</name>
</gene>
<sequence length="290" mass="29622">MPDATLPDTATWLATFQRAADRVVEGLHRCGDGPQRLVETGSLGEGGDRTLVIDADAESAIFAELDGLHAAGARFTALSEERGTVDYGSHDALVVIDPIDGSTNAKRGLPQHAVSLALAVGPEVALHGTMADVECGLVAELGGGAGERWTAVRGAGAELDGVPIRPPATERITSRGLLELVAIESADPRHVLAAGPALTEHVHRLRAIGATALALCQVAAGRVDGMASLRRCRAVDVAAGQLIVRESGGLVAFGSLDDPLAAPLDLAAHVPVVAARSATGLARVATLPPV</sequence>
<evidence type="ECO:0000313" key="7">
    <source>
        <dbReference type="EMBL" id="EHN09870.1"/>
    </source>
</evidence>
<dbReference type="InterPro" id="IPR020583">
    <property type="entry name" value="Inositol_monoP_metal-BS"/>
</dbReference>
<comment type="catalytic activity">
    <reaction evidence="1">
        <text>a myo-inositol phosphate + H2O = myo-inositol + phosphate</text>
        <dbReference type="Rhea" id="RHEA:24056"/>
        <dbReference type="ChEBI" id="CHEBI:15377"/>
        <dbReference type="ChEBI" id="CHEBI:17268"/>
        <dbReference type="ChEBI" id="CHEBI:43474"/>
        <dbReference type="ChEBI" id="CHEBI:84139"/>
        <dbReference type="EC" id="3.1.3.25"/>
    </reaction>
</comment>
<evidence type="ECO:0000256" key="4">
    <source>
        <dbReference type="ARBA" id="ARBA00022801"/>
    </source>
</evidence>
<proteinExistence type="predicted"/>
<dbReference type="InterPro" id="IPR000760">
    <property type="entry name" value="Inositol_monophosphatase-like"/>
</dbReference>
<dbReference type="Gene3D" id="3.40.190.80">
    <property type="match status" value="1"/>
</dbReference>
<protein>
    <recommendedName>
        <fullName evidence="2">inositol-phosphate phosphatase</fullName>
        <ecNumber evidence="2">3.1.3.25</ecNumber>
    </recommendedName>
</protein>
<dbReference type="PRINTS" id="PR00377">
    <property type="entry name" value="IMPHPHTASES"/>
</dbReference>
<evidence type="ECO:0000256" key="2">
    <source>
        <dbReference type="ARBA" id="ARBA00013106"/>
    </source>
</evidence>
<evidence type="ECO:0000256" key="1">
    <source>
        <dbReference type="ARBA" id="ARBA00001033"/>
    </source>
</evidence>
<dbReference type="EMBL" id="AGUD01000248">
    <property type="protein sequence ID" value="EHN09870.1"/>
    <property type="molecule type" value="Genomic_DNA"/>
</dbReference>
<dbReference type="AlphaFoldDB" id="H0E8X0"/>
<name>H0E8X0_9ACTN</name>
<dbReference type="SUPFAM" id="SSF56655">
    <property type="entry name" value="Carbohydrate phosphatase"/>
    <property type="match status" value="1"/>
</dbReference>
<dbReference type="EC" id="3.1.3.25" evidence="2"/>
<feature type="binding site" evidence="6">
    <location>
        <position position="99"/>
    </location>
    <ligand>
        <name>Mg(2+)</name>
        <dbReference type="ChEBI" id="CHEBI:18420"/>
        <label>1</label>
        <note>catalytic</note>
    </ligand>
</feature>
<dbReference type="RefSeq" id="WP_007577189.1">
    <property type="nucleotide sequence ID" value="NZ_AGUD01000248.1"/>
</dbReference>
<dbReference type="InterPro" id="IPR020550">
    <property type="entry name" value="Inositol_monophosphatase_CS"/>
</dbReference>
<keyword evidence="4 7" id="KW-0378">Hydrolase</keyword>
<evidence type="ECO:0000256" key="5">
    <source>
        <dbReference type="ARBA" id="ARBA00022842"/>
    </source>
</evidence>
<feature type="binding site" evidence="6">
    <location>
        <position position="80"/>
    </location>
    <ligand>
        <name>Mg(2+)</name>
        <dbReference type="ChEBI" id="CHEBI:18420"/>
        <label>1</label>
        <note>catalytic</note>
    </ligand>
</feature>
<dbReference type="PROSITE" id="PS00630">
    <property type="entry name" value="IMP_2"/>
    <property type="match status" value="1"/>
</dbReference>
<dbReference type="OrthoDB" id="9772456at2"/>
<dbReference type="Proteomes" id="UP000005143">
    <property type="component" value="Unassembled WGS sequence"/>
</dbReference>
<evidence type="ECO:0000313" key="8">
    <source>
        <dbReference type="Proteomes" id="UP000005143"/>
    </source>
</evidence>
<evidence type="ECO:0000256" key="6">
    <source>
        <dbReference type="PIRSR" id="PIRSR600760-2"/>
    </source>
</evidence>
<dbReference type="PANTHER" id="PTHR20854">
    <property type="entry name" value="INOSITOL MONOPHOSPHATASE"/>
    <property type="match status" value="1"/>
</dbReference>
<comment type="cofactor">
    <cofactor evidence="6">
        <name>Mg(2+)</name>
        <dbReference type="ChEBI" id="CHEBI:18420"/>
    </cofactor>
</comment>
<keyword evidence="8" id="KW-1185">Reference proteome</keyword>
<feature type="binding site" evidence="6">
    <location>
        <position position="97"/>
    </location>
    <ligand>
        <name>Mg(2+)</name>
        <dbReference type="ChEBI" id="CHEBI:18420"/>
        <label>1</label>
        <note>catalytic</note>
    </ligand>
</feature>
<dbReference type="GO" id="GO:0006020">
    <property type="term" value="P:inositol metabolic process"/>
    <property type="evidence" value="ECO:0007669"/>
    <property type="project" value="TreeGrafter"/>
</dbReference>
<feature type="binding site" evidence="6">
    <location>
        <position position="236"/>
    </location>
    <ligand>
        <name>Mg(2+)</name>
        <dbReference type="ChEBI" id="CHEBI:18420"/>
        <label>1</label>
        <note>catalytic</note>
    </ligand>
</feature>
<keyword evidence="3 6" id="KW-0479">Metal-binding</keyword>
<feature type="binding site" evidence="6">
    <location>
        <position position="100"/>
    </location>
    <ligand>
        <name>Mg(2+)</name>
        <dbReference type="ChEBI" id="CHEBI:18420"/>
        <label>1</label>
        <note>catalytic</note>
    </ligand>
</feature>
<dbReference type="GO" id="GO:0008934">
    <property type="term" value="F:inositol monophosphate 1-phosphatase activity"/>
    <property type="evidence" value="ECO:0007669"/>
    <property type="project" value="TreeGrafter"/>
</dbReference>
<dbReference type="PROSITE" id="PS00629">
    <property type="entry name" value="IMP_1"/>
    <property type="match status" value="1"/>
</dbReference>